<evidence type="ECO:0000313" key="4">
    <source>
        <dbReference type="EMBL" id="EFA23094.1"/>
    </source>
</evidence>
<dbReference type="PANTHER" id="PTHR37313">
    <property type="entry name" value="UPF0749 PROTEIN RV1825"/>
    <property type="match status" value="1"/>
</dbReference>
<dbReference type="STRING" id="561180.BIFGAL_03206"/>
<dbReference type="PANTHER" id="PTHR37313:SF1">
    <property type="entry name" value="UPF0749 PROTEIN RV1823"/>
    <property type="match status" value="1"/>
</dbReference>
<protein>
    <recommendedName>
        <fullName evidence="6">DUF881 domain-containing protein</fullName>
    </recommendedName>
</protein>
<dbReference type="eggNOG" id="COG3879">
    <property type="taxonomic scope" value="Bacteria"/>
</dbReference>
<evidence type="ECO:0000313" key="5">
    <source>
        <dbReference type="Proteomes" id="UP000003656"/>
    </source>
</evidence>
<reference evidence="4 5" key="1">
    <citation type="submission" date="2009-11" db="EMBL/GenBank/DDBJ databases">
        <authorList>
            <person name="Weinstock G."/>
            <person name="Sodergren E."/>
            <person name="Clifton S."/>
            <person name="Fulton L."/>
            <person name="Fulton B."/>
            <person name="Courtney L."/>
            <person name="Fronick C."/>
            <person name="Harrison M."/>
            <person name="Strong C."/>
            <person name="Farmer C."/>
            <person name="Delahaunty K."/>
            <person name="Markovic C."/>
            <person name="Hall O."/>
            <person name="Minx P."/>
            <person name="Tomlinson C."/>
            <person name="Mitreva M."/>
            <person name="Nelson J."/>
            <person name="Hou S."/>
            <person name="Wollam A."/>
            <person name="Pepin K.H."/>
            <person name="Johnson M."/>
            <person name="Bhonagiri V."/>
            <person name="Nash W.E."/>
            <person name="Warren W."/>
            <person name="Chinwalla A."/>
            <person name="Mardis E.R."/>
            <person name="Wilson R.K."/>
        </authorList>
    </citation>
    <scope>NUCLEOTIDE SEQUENCE [LARGE SCALE GENOMIC DNA]</scope>
    <source>
        <strain evidence="4 5">DSM 20093</strain>
    </source>
</reference>
<dbReference type="InterPro" id="IPR010273">
    <property type="entry name" value="DUF881"/>
</dbReference>
<dbReference type="Pfam" id="PF05949">
    <property type="entry name" value="DUF881"/>
    <property type="match status" value="1"/>
</dbReference>
<comment type="caution">
    <text evidence="4">The sequence shown here is derived from an EMBL/GenBank/DDBJ whole genome shotgun (WGS) entry which is preliminary data.</text>
</comment>
<dbReference type="EMBL" id="ABXB03000002">
    <property type="protein sequence ID" value="EFA23094.1"/>
    <property type="molecule type" value="Genomic_DNA"/>
</dbReference>
<keyword evidence="3" id="KW-0812">Transmembrane</keyword>
<proteinExistence type="inferred from homology"/>
<feature type="coiled-coil region" evidence="2">
    <location>
        <begin position="65"/>
        <end position="99"/>
    </location>
</feature>
<sequence length="264" mass="28785">MQLIDDLINRPYDALYGDARLGVRPTSGVRYWYTRIVVFVICVAVGFYACLFVRQLNTDPRKEVRESLASQLETNTDEVRDLNKQIEQLRTQIDQQNTQHGLSAAQRMVQHDDMTSGLLPVEGPGITMSLANSVSAQGTSINAPADGSAKIRVITDTDLQQLVSLLWQGGAEAIAINGHRLGAQTSIRTAAGSILIGTDPVHSPYRIQAIGNADALAEWMGSKHLAALYDSYNRAGIHPEISKERMMRLNAATAGGIVVAQRSE</sequence>
<keyword evidence="3" id="KW-1133">Transmembrane helix</keyword>
<dbReference type="RefSeq" id="WP_006294638.1">
    <property type="nucleotide sequence ID" value="NZ_ABXB03000002.1"/>
</dbReference>
<evidence type="ECO:0000256" key="1">
    <source>
        <dbReference type="ARBA" id="ARBA00009108"/>
    </source>
</evidence>
<accession>D1NTP0</accession>
<keyword evidence="2" id="KW-0175">Coiled coil</keyword>
<keyword evidence="3" id="KW-0472">Membrane</keyword>
<evidence type="ECO:0000256" key="3">
    <source>
        <dbReference type="SAM" id="Phobius"/>
    </source>
</evidence>
<dbReference type="AlphaFoldDB" id="D1NTP0"/>
<gene>
    <name evidence="4" type="ORF">BIFGAL_03206</name>
</gene>
<name>D1NTP0_9BIFI</name>
<dbReference type="Proteomes" id="UP000003656">
    <property type="component" value="Unassembled WGS sequence"/>
</dbReference>
<dbReference type="GO" id="GO:0005886">
    <property type="term" value="C:plasma membrane"/>
    <property type="evidence" value="ECO:0007669"/>
    <property type="project" value="TreeGrafter"/>
</dbReference>
<comment type="similarity">
    <text evidence="1">Belongs to the UPF0749 family.</text>
</comment>
<feature type="transmembrane region" description="Helical" evidence="3">
    <location>
        <begin position="32"/>
        <end position="53"/>
    </location>
</feature>
<organism evidence="4 5">
    <name type="scientific">Bifidobacterium gallicum DSM 20093 = LMG 11596</name>
    <dbReference type="NCBI Taxonomy" id="561180"/>
    <lineage>
        <taxon>Bacteria</taxon>
        <taxon>Bacillati</taxon>
        <taxon>Actinomycetota</taxon>
        <taxon>Actinomycetes</taxon>
        <taxon>Bifidobacteriales</taxon>
        <taxon>Bifidobacteriaceae</taxon>
        <taxon>Bifidobacterium</taxon>
    </lineage>
</organism>
<evidence type="ECO:0000256" key="2">
    <source>
        <dbReference type="SAM" id="Coils"/>
    </source>
</evidence>
<dbReference type="Gene3D" id="3.30.70.1880">
    <property type="entry name" value="Protein of unknown function DUF881"/>
    <property type="match status" value="1"/>
</dbReference>
<evidence type="ECO:0008006" key="6">
    <source>
        <dbReference type="Google" id="ProtNLM"/>
    </source>
</evidence>